<gene>
    <name evidence="2" type="ORF">SAMN05421874_12086</name>
</gene>
<organism evidence="2 3">
    <name type="scientific">Nonomuraea maritima</name>
    <dbReference type="NCBI Taxonomy" id="683260"/>
    <lineage>
        <taxon>Bacteria</taxon>
        <taxon>Bacillati</taxon>
        <taxon>Actinomycetota</taxon>
        <taxon>Actinomycetes</taxon>
        <taxon>Streptosporangiales</taxon>
        <taxon>Streptosporangiaceae</taxon>
        <taxon>Nonomuraea</taxon>
    </lineage>
</organism>
<dbReference type="AlphaFoldDB" id="A0A1G9JK99"/>
<feature type="chain" id="PRO_5011713061" evidence="1">
    <location>
        <begin position="29"/>
        <end position="146"/>
    </location>
</feature>
<name>A0A1G9JK99_9ACTN</name>
<proteinExistence type="predicted"/>
<evidence type="ECO:0000256" key="1">
    <source>
        <dbReference type="SAM" id="SignalP"/>
    </source>
</evidence>
<sequence length="146" mass="17123">MRNIRKLFAGTVLAGALAAGAFAAPASAATATTANAPVAASAQAFSGWKYLYVGGHDGRIGYQWGRNNGRYYLNFKLWDRDRHDRGFTWFDVYYKRDGRWHHYKRFSTKNFYEKDLVFGRDVDDIRIRYGYGWDNHFNWGSYRYYR</sequence>
<keyword evidence="3" id="KW-1185">Reference proteome</keyword>
<accession>A0A1G9JK99</accession>
<reference evidence="2 3" key="1">
    <citation type="submission" date="2016-10" db="EMBL/GenBank/DDBJ databases">
        <authorList>
            <person name="de Groot N.N."/>
        </authorList>
    </citation>
    <scope>NUCLEOTIDE SEQUENCE [LARGE SCALE GENOMIC DNA]</scope>
    <source>
        <strain evidence="2 3">CGMCC 4.5681</strain>
    </source>
</reference>
<evidence type="ECO:0000313" key="2">
    <source>
        <dbReference type="EMBL" id="SDL37514.1"/>
    </source>
</evidence>
<dbReference type="EMBL" id="FNFB01000020">
    <property type="protein sequence ID" value="SDL37514.1"/>
    <property type="molecule type" value="Genomic_DNA"/>
</dbReference>
<protein>
    <submittedName>
        <fullName evidence="2">Uncharacterized protein</fullName>
    </submittedName>
</protein>
<dbReference type="Proteomes" id="UP000198683">
    <property type="component" value="Unassembled WGS sequence"/>
</dbReference>
<dbReference type="RefSeq" id="WP_143022218.1">
    <property type="nucleotide sequence ID" value="NZ_FNFB01000020.1"/>
</dbReference>
<dbReference type="OrthoDB" id="3539773at2"/>
<evidence type="ECO:0000313" key="3">
    <source>
        <dbReference type="Proteomes" id="UP000198683"/>
    </source>
</evidence>
<keyword evidence="1" id="KW-0732">Signal</keyword>
<feature type="signal peptide" evidence="1">
    <location>
        <begin position="1"/>
        <end position="28"/>
    </location>
</feature>